<name>A0A432D1T8_9VIBR</name>
<keyword evidence="2" id="KW-1185">Reference proteome</keyword>
<dbReference type="AlphaFoldDB" id="A0A432D1T8"/>
<comment type="caution">
    <text evidence="1">The sequence shown here is derived from an EMBL/GenBank/DDBJ whole genome shotgun (WGS) entry which is preliminary data.</text>
</comment>
<organism evidence="1 2">
    <name type="scientific">Vibrio aquaticus</name>
    <dbReference type="NCBI Taxonomy" id="2496559"/>
    <lineage>
        <taxon>Bacteria</taxon>
        <taxon>Pseudomonadati</taxon>
        <taxon>Pseudomonadota</taxon>
        <taxon>Gammaproteobacteria</taxon>
        <taxon>Vibrionales</taxon>
        <taxon>Vibrionaceae</taxon>
        <taxon>Vibrio</taxon>
    </lineage>
</organism>
<proteinExistence type="predicted"/>
<accession>A0A432D1T8</accession>
<sequence>MQCLLDGYTTDSSDELVVAIWNLHNAKMHVNRIRTQYAHRVVPIEVIDSLSKLRTQLAALSNSLEPLKRESLLYIFLLDIACETQLLLENLTRESRLS</sequence>
<reference evidence="1 2" key="1">
    <citation type="submission" date="2018-12" db="EMBL/GenBank/DDBJ databases">
        <title>Vibrio sp. isolated from China Sea.</title>
        <authorList>
            <person name="Li Y."/>
        </authorList>
    </citation>
    <scope>NUCLEOTIDE SEQUENCE [LARGE SCALE GENOMIC DNA]</scope>
    <source>
        <strain evidence="1 2">BEI207</strain>
    </source>
</reference>
<protein>
    <submittedName>
        <fullName evidence="1">Uncharacterized protein</fullName>
    </submittedName>
</protein>
<dbReference type="RefSeq" id="WP_126572642.1">
    <property type="nucleotide sequence ID" value="NZ_RXZH01000001.1"/>
</dbReference>
<dbReference type="Proteomes" id="UP000268973">
    <property type="component" value="Unassembled WGS sequence"/>
</dbReference>
<gene>
    <name evidence="1" type="ORF">EJ063_03645</name>
</gene>
<evidence type="ECO:0000313" key="1">
    <source>
        <dbReference type="EMBL" id="RTZ17892.1"/>
    </source>
</evidence>
<evidence type="ECO:0000313" key="2">
    <source>
        <dbReference type="Proteomes" id="UP000268973"/>
    </source>
</evidence>
<dbReference type="EMBL" id="RXZH01000001">
    <property type="protein sequence ID" value="RTZ17892.1"/>
    <property type="molecule type" value="Genomic_DNA"/>
</dbReference>